<dbReference type="PANTHER" id="PTHR45913">
    <property type="entry name" value="EPM2A-INTERACTING PROTEIN 1"/>
    <property type="match status" value="1"/>
</dbReference>
<protein>
    <submittedName>
        <fullName evidence="1">(salmon louse) hypothetical protein</fullName>
    </submittedName>
</protein>
<accession>A0A7R8CY47</accession>
<name>A0A7R8CY47_LEPSM</name>
<reference evidence="1" key="1">
    <citation type="submission" date="2021-02" db="EMBL/GenBank/DDBJ databases">
        <authorList>
            <person name="Bekaert M."/>
        </authorList>
    </citation>
    <scope>NUCLEOTIDE SEQUENCE</scope>
    <source>
        <strain evidence="1">IoA-00</strain>
    </source>
</reference>
<dbReference type="EMBL" id="HG994585">
    <property type="protein sequence ID" value="CAF2966825.1"/>
    <property type="molecule type" value="Genomic_DNA"/>
</dbReference>
<proteinExistence type="predicted"/>
<dbReference type="AlphaFoldDB" id="A0A7R8CY47"/>
<evidence type="ECO:0000313" key="2">
    <source>
        <dbReference type="Proteomes" id="UP000675881"/>
    </source>
</evidence>
<sequence>MLQCQKSRLIKTAKKVISATEALFKWVKKLLRDLKNKDGIITTITNVQLSANNMARRVSVMSADTLVSVSTDEAPSMKNPYSGFIAHCKVDPDFPKTLKYHFIISQQGICSKVMGFAHVMPPVIRIVKSIRAKANQHPIYNLSLEECSSEYGISPSTTRSDGQVGQNTTGISFLAG</sequence>
<gene>
    <name evidence="1" type="ORF">LSAA_11414</name>
</gene>
<dbReference type="PANTHER" id="PTHR45913:SF21">
    <property type="entry name" value="DUF4371 DOMAIN-CONTAINING PROTEIN"/>
    <property type="match status" value="1"/>
</dbReference>
<dbReference type="Proteomes" id="UP000675881">
    <property type="component" value="Chromosome 6"/>
</dbReference>
<keyword evidence="2" id="KW-1185">Reference proteome</keyword>
<evidence type="ECO:0000313" key="1">
    <source>
        <dbReference type="EMBL" id="CAF2966825.1"/>
    </source>
</evidence>
<organism evidence="1 2">
    <name type="scientific">Lepeophtheirus salmonis</name>
    <name type="common">Salmon louse</name>
    <name type="synonym">Caligus salmonis</name>
    <dbReference type="NCBI Taxonomy" id="72036"/>
    <lineage>
        <taxon>Eukaryota</taxon>
        <taxon>Metazoa</taxon>
        <taxon>Ecdysozoa</taxon>
        <taxon>Arthropoda</taxon>
        <taxon>Crustacea</taxon>
        <taxon>Multicrustacea</taxon>
        <taxon>Hexanauplia</taxon>
        <taxon>Copepoda</taxon>
        <taxon>Siphonostomatoida</taxon>
        <taxon>Caligidae</taxon>
        <taxon>Lepeophtheirus</taxon>
    </lineage>
</organism>